<organism evidence="3 4">
    <name type="scientific">Rhizopus stolonifer</name>
    <name type="common">Rhizopus nigricans</name>
    <dbReference type="NCBI Taxonomy" id="4846"/>
    <lineage>
        <taxon>Eukaryota</taxon>
        <taxon>Fungi</taxon>
        <taxon>Fungi incertae sedis</taxon>
        <taxon>Mucoromycota</taxon>
        <taxon>Mucoromycotina</taxon>
        <taxon>Mucoromycetes</taxon>
        <taxon>Mucorales</taxon>
        <taxon>Mucorineae</taxon>
        <taxon>Rhizopodaceae</taxon>
        <taxon>Rhizopus</taxon>
    </lineage>
</organism>
<feature type="signal peptide" evidence="2">
    <location>
        <begin position="1"/>
        <end position="18"/>
    </location>
</feature>
<protein>
    <submittedName>
        <fullName evidence="3">Uncharacterized protein</fullName>
    </submittedName>
</protein>
<reference evidence="3 4" key="1">
    <citation type="journal article" date="2018" name="G3 (Bethesda)">
        <title>Phylogenetic and Phylogenomic Definition of Rhizopus Species.</title>
        <authorList>
            <person name="Gryganskyi A.P."/>
            <person name="Golan J."/>
            <person name="Dolatabadi S."/>
            <person name="Mondo S."/>
            <person name="Robb S."/>
            <person name="Idnurm A."/>
            <person name="Muszewska A."/>
            <person name="Steczkiewicz K."/>
            <person name="Masonjones S."/>
            <person name="Liao H.L."/>
            <person name="Gajdeczka M.T."/>
            <person name="Anike F."/>
            <person name="Vuek A."/>
            <person name="Anishchenko I.M."/>
            <person name="Voigt K."/>
            <person name="de Hoog G.S."/>
            <person name="Smith M.E."/>
            <person name="Heitman J."/>
            <person name="Vilgalys R."/>
            <person name="Stajich J.E."/>
        </authorList>
    </citation>
    <scope>NUCLEOTIDE SEQUENCE [LARGE SCALE GENOMIC DNA]</scope>
    <source>
        <strain evidence="3 4">LSU 92-RS-03</strain>
    </source>
</reference>
<proteinExistence type="predicted"/>
<evidence type="ECO:0000313" key="3">
    <source>
        <dbReference type="EMBL" id="RCH95469.1"/>
    </source>
</evidence>
<evidence type="ECO:0000313" key="4">
    <source>
        <dbReference type="Proteomes" id="UP000253551"/>
    </source>
</evidence>
<feature type="region of interest" description="Disordered" evidence="1">
    <location>
        <begin position="60"/>
        <end position="104"/>
    </location>
</feature>
<gene>
    <name evidence="3" type="ORF">CU098_010450</name>
</gene>
<dbReference type="Proteomes" id="UP000253551">
    <property type="component" value="Unassembled WGS sequence"/>
</dbReference>
<keyword evidence="2" id="KW-0732">Signal</keyword>
<comment type="caution">
    <text evidence="3">The sequence shown here is derived from an EMBL/GenBank/DDBJ whole genome shotgun (WGS) entry which is preliminary data.</text>
</comment>
<evidence type="ECO:0000256" key="1">
    <source>
        <dbReference type="SAM" id="MobiDB-lite"/>
    </source>
</evidence>
<accession>A0A367K000</accession>
<evidence type="ECO:0000256" key="2">
    <source>
        <dbReference type="SAM" id="SignalP"/>
    </source>
</evidence>
<feature type="compositionally biased region" description="Acidic residues" evidence="1">
    <location>
        <begin position="61"/>
        <end position="71"/>
    </location>
</feature>
<name>A0A367K000_RHIST</name>
<keyword evidence="4" id="KW-1185">Reference proteome</keyword>
<feature type="chain" id="PRO_5016803448" evidence="2">
    <location>
        <begin position="19"/>
        <end position="199"/>
    </location>
</feature>
<dbReference type="OrthoDB" id="10342764at2759"/>
<sequence length="199" mass="19417">MRSVSLLLLAVLAPLALTAPVHEVDSVSATSQTLVHEAGTMALDAFHDRTQASIQKRITSDQEEALEDAAEEGPQAGKQVPGQTKQAATGKPHPKQTAPLGGHLAGLDTVTGVAGGLTGQGSPLADGITAGLGGKETNGLTGATDTITSTAGGLTDAATGKTSSLLGSEGSDGLTNGLTDKATGLVGGQGGVSGGGLPF</sequence>
<dbReference type="AlphaFoldDB" id="A0A367K000"/>
<dbReference type="EMBL" id="PJQM01002426">
    <property type="protein sequence ID" value="RCH95469.1"/>
    <property type="molecule type" value="Genomic_DNA"/>
</dbReference>